<dbReference type="Proteomes" id="UP001347796">
    <property type="component" value="Unassembled WGS sequence"/>
</dbReference>
<keyword evidence="8 11" id="KW-1133">Transmembrane helix</keyword>
<evidence type="ECO:0000256" key="2">
    <source>
        <dbReference type="ARBA" id="ARBA00004586"/>
    </source>
</evidence>
<evidence type="ECO:0000256" key="7">
    <source>
        <dbReference type="ARBA" id="ARBA00022824"/>
    </source>
</evidence>
<evidence type="ECO:0000256" key="11">
    <source>
        <dbReference type="RuleBase" id="RU368083"/>
    </source>
</evidence>
<comment type="caution">
    <text evidence="12">The sequence shown here is derived from an EMBL/GenBank/DDBJ whole genome shotgun (WGS) entry which is preliminary data.</text>
</comment>
<dbReference type="Pfam" id="PF04622">
    <property type="entry name" value="ERG2_Sigma1R"/>
    <property type="match status" value="1"/>
</dbReference>
<name>A0AAN8JL07_PATCE</name>
<evidence type="ECO:0000313" key="12">
    <source>
        <dbReference type="EMBL" id="KAK6177504.1"/>
    </source>
</evidence>
<dbReference type="AlphaFoldDB" id="A0AAN8JL07"/>
<keyword evidence="6 11" id="KW-0812">Transmembrane</keyword>
<dbReference type="GO" id="GO:0005789">
    <property type="term" value="C:endoplasmic reticulum membrane"/>
    <property type="evidence" value="ECO:0007669"/>
    <property type="project" value="UniProtKB-SubCell"/>
</dbReference>
<reference evidence="12 13" key="1">
    <citation type="submission" date="2024-01" db="EMBL/GenBank/DDBJ databases">
        <title>The genome of the rayed Mediterranean limpet Patella caerulea (Linnaeus, 1758).</title>
        <authorList>
            <person name="Anh-Thu Weber A."/>
            <person name="Halstead-Nussloch G."/>
        </authorList>
    </citation>
    <scope>NUCLEOTIDE SEQUENCE [LARGE SCALE GENOMIC DNA]</scope>
    <source>
        <strain evidence="12">AATW-2023a</strain>
        <tissue evidence="12">Whole specimen</tissue>
    </source>
</reference>
<accession>A0AAN8JL07</accession>
<dbReference type="EMBL" id="JAZGQO010000010">
    <property type="protein sequence ID" value="KAK6177504.1"/>
    <property type="molecule type" value="Genomic_DNA"/>
</dbReference>
<evidence type="ECO:0000256" key="4">
    <source>
        <dbReference type="ARBA" id="ARBA00007141"/>
    </source>
</evidence>
<dbReference type="InterPro" id="IPR006716">
    <property type="entry name" value="ERG2_sigma1_rcpt-like"/>
</dbReference>
<evidence type="ECO:0000313" key="13">
    <source>
        <dbReference type="Proteomes" id="UP001347796"/>
    </source>
</evidence>
<dbReference type="PANTHER" id="PTHR10868:SF1">
    <property type="entry name" value="SIGMA NON-OPIOID INTRACELLULAR RECEPTOR 1"/>
    <property type="match status" value="1"/>
</dbReference>
<protein>
    <recommendedName>
        <fullName evidence="5">Sigma non-opioid intracellular receptor 1</fullName>
    </recommendedName>
    <alternativeName>
        <fullName evidence="10">Sigma 1-type opioid receptor</fullName>
    </alternativeName>
</protein>
<organism evidence="12 13">
    <name type="scientific">Patella caerulea</name>
    <name type="common">Rayed Mediterranean limpet</name>
    <dbReference type="NCBI Taxonomy" id="87958"/>
    <lineage>
        <taxon>Eukaryota</taxon>
        <taxon>Metazoa</taxon>
        <taxon>Spiralia</taxon>
        <taxon>Lophotrochozoa</taxon>
        <taxon>Mollusca</taxon>
        <taxon>Gastropoda</taxon>
        <taxon>Patellogastropoda</taxon>
        <taxon>Patelloidea</taxon>
        <taxon>Patellidae</taxon>
        <taxon>Patella</taxon>
    </lineage>
</organism>
<dbReference type="GO" id="GO:0005637">
    <property type="term" value="C:nuclear inner membrane"/>
    <property type="evidence" value="ECO:0007669"/>
    <property type="project" value="UniProtKB-SubCell"/>
</dbReference>
<keyword evidence="7" id="KW-0256">Endoplasmic reticulum</keyword>
<proteinExistence type="inferred from homology"/>
<evidence type="ECO:0000256" key="10">
    <source>
        <dbReference type="ARBA" id="ARBA00033467"/>
    </source>
</evidence>
<sequence length="224" mass="26035">MAILRAVVKWIIVLCFAIFCIQYWLDHKSFVFSHDEIAAITKNHIGSSAEKSFQNVLKELRQKYRGHILPDKDLQWIFMNAGGWMGQMYVVHASLTEYLLFFGTAIETTGHSGRYWANISDTVLTGTFRQWHEGQLTYKTYKPGETVYHYWGEATAVSWTDNTWMVEYGRGFIPSTLGFALSDTFFSTQDYLSLFYILRIYAKALLQEGGFYFIELKDYLKQAL</sequence>
<comment type="subcellular location">
    <subcellularLocation>
        <location evidence="2">Endoplasmic reticulum membrane</location>
    </subcellularLocation>
    <subcellularLocation>
        <location evidence="1">Nucleus inner membrane</location>
    </subcellularLocation>
    <subcellularLocation>
        <location evidence="3">Nucleus outer membrane</location>
    </subcellularLocation>
</comment>
<evidence type="ECO:0000256" key="5">
    <source>
        <dbReference type="ARBA" id="ARBA00020208"/>
    </source>
</evidence>
<keyword evidence="9 11" id="KW-0472">Membrane</keyword>
<evidence type="ECO:0000256" key="1">
    <source>
        <dbReference type="ARBA" id="ARBA00004540"/>
    </source>
</evidence>
<evidence type="ECO:0000256" key="3">
    <source>
        <dbReference type="ARBA" id="ARBA00004649"/>
    </source>
</evidence>
<dbReference type="GO" id="GO:0005640">
    <property type="term" value="C:nuclear outer membrane"/>
    <property type="evidence" value="ECO:0007669"/>
    <property type="project" value="UniProtKB-SubCell"/>
</dbReference>
<comment type="similarity">
    <text evidence="4 11">Belongs to the ERG2 family.</text>
</comment>
<evidence type="ECO:0000256" key="6">
    <source>
        <dbReference type="ARBA" id="ARBA00022692"/>
    </source>
</evidence>
<evidence type="ECO:0000256" key="9">
    <source>
        <dbReference type="ARBA" id="ARBA00023136"/>
    </source>
</evidence>
<evidence type="ECO:0000256" key="8">
    <source>
        <dbReference type="ARBA" id="ARBA00022989"/>
    </source>
</evidence>
<dbReference type="PANTHER" id="PTHR10868">
    <property type="entry name" value="SIGMA 1-TYPE OPIOID RECEPTOR-RELATED"/>
    <property type="match status" value="1"/>
</dbReference>
<feature type="transmembrane region" description="Helical" evidence="11">
    <location>
        <begin position="7"/>
        <end position="25"/>
    </location>
</feature>
<gene>
    <name evidence="12" type="ORF">SNE40_015594</name>
</gene>
<keyword evidence="13" id="KW-1185">Reference proteome</keyword>